<dbReference type="AlphaFoldDB" id="A0A1E3Q136"/>
<feature type="region of interest" description="Disordered" evidence="2">
    <location>
        <begin position="42"/>
        <end position="83"/>
    </location>
</feature>
<evidence type="ECO:0000313" key="3">
    <source>
        <dbReference type="EMBL" id="ODQ71381.1"/>
    </source>
</evidence>
<keyword evidence="1" id="KW-0175">Coiled coil</keyword>
<accession>A0A1E3Q136</accession>
<dbReference type="Proteomes" id="UP000094385">
    <property type="component" value="Unassembled WGS sequence"/>
</dbReference>
<gene>
    <name evidence="3" type="ORF">LIPSTDRAFT_106536</name>
</gene>
<evidence type="ECO:0000256" key="2">
    <source>
        <dbReference type="SAM" id="MobiDB-lite"/>
    </source>
</evidence>
<feature type="coiled-coil region" evidence="1">
    <location>
        <begin position="6"/>
        <end position="40"/>
    </location>
</feature>
<proteinExistence type="predicted"/>
<reference evidence="3 4" key="1">
    <citation type="journal article" date="2016" name="Proc. Natl. Acad. Sci. U.S.A.">
        <title>Comparative genomics of biotechnologically important yeasts.</title>
        <authorList>
            <person name="Riley R."/>
            <person name="Haridas S."/>
            <person name="Wolfe K.H."/>
            <person name="Lopes M.R."/>
            <person name="Hittinger C.T."/>
            <person name="Goeker M."/>
            <person name="Salamov A.A."/>
            <person name="Wisecaver J.H."/>
            <person name="Long T.M."/>
            <person name="Calvey C.H."/>
            <person name="Aerts A.L."/>
            <person name="Barry K.W."/>
            <person name="Choi C."/>
            <person name="Clum A."/>
            <person name="Coughlan A.Y."/>
            <person name="Deshpande S."/>
            <person name="Douglass A.P."/>
            <person name="Hanson S.J."/>
            <person name="Klenk H.-P."/>
            <person name="LaButti K.M."/>
            <person name="Lapidus A."/>
            <person name="Lindquist E.A."/>
            <person name="Lipzen A.M."/>
            <person name="Meier-Kolthoff J.P."/>
            <person name="Ohm R.A."/>
            <person name="Otillar R.P."/>
            <person name="Pangilinan J.L."/>
            <person name="Peng Y."/>
            <person name="Rokas A."/>
            <person name="Rosa C.A."/>
            <person name="Scheuner C."/>
            <person name="Sibirny A.A."/>
            <person name="Slot J.C."/>
            <person name="Stielow J.B."/>
            <person name="Sun H."/>
            <person name="Kurtzman C.P."/>
            <person name="Blackwell M."/>
            <person name="Grigoriev I.V."/>
            <person name="Jeffries T.W."/>
        </authorList>
    </citation>
    <scope>NUCLEOTIDE SEQUENCE [LARGE SCALE GENOMIC DNA]</scope>
    <source>
        <strain evidence="3 4">NRRL Y-11557</strain>
    </source>
</reference>
<keyword evidence="4" id="KW-1185">Reference proteome</keyword>
<evidence type="ECO:0000313" key="4">
    <source>
        <dbReference type="Proteomes" id="UP000094385"/>
    </source>
</evidence>
<evidence type="ECO:0008006" key="5">
    <source>
        <dbReference type="Google" id="ProtNLM"/>
    </source>
</evidence>
<feature type="compositionally biased region" description="Basic and acidic residues" evidence="2">
    <location>
        <begin position="62"/>
        <end position="78"/>
    </location>
</feature>
<sequence length="213" mass="24299">MENDYVQLLQQTMEQQKEMLAQQNAALVRQQEQTDRLQAMLMEHVARQSAQAKAGDGNPEPKAQKETPTRTPKAKEPDVFSSGPDKVDRFLSEFALTRLDKETPRRKMLYFNSYLRGPAHDWVKPIVEKSYENFDALEEFIDAFARQERDFREKNSCAKAEDIICVAFDSPGLERQGPVRPILCRLEGSRQGRDLPYGQTRNASGDAGYGVKN</sequence>
<protein>
    <recommendedName>
        <fullName evidence="5">Retrotransposon gag domain-containing protein</fullName>
    </recommendedName>
</protein>
<feature type="region of interest" description="Disordered" evidence="2">
    <location>
        <begin position="194"/>
        <end position="213"/>
    </location>
</feature>
<dbReference type="EMBL" id="KV454298">
    <property type="protein sequence ID" value="ODQ71381.1"/>
    <property type="molecule type" value="Genomic_DNA"/>
</dbReference>
<name>A0A1E3Q136_LIPST</name>
<evidence type="ECO:0000256" key="1">
    <source>
        <dbReference type="SAM" id="Coils"/>
    </source>
</evidence>
<organism evidence="3 4">
    <name type="scientific">Lipomyces starkeyi NRRL Y-11557</name>
    <dbReference type="NCBI Taxonomy" id="675824"/>
    <lineage>
        <taxon>Eukaryota</taxon>
        <taxon>Fungi</taxon>
        <taxon>Dikarya</taxon>
        <taxon>Ascomycota</taxon>
        <taxon>Saccharomycotina</taxon>
        <taxon>Lipomycetes</taxon>
        <taxon>Lipomycetales</taxon>
        <taxon>Lipomycetaceae</taxon>
        <taxon>Lipomyces</taxon>
    </lineage>
</organism>